<gene>
    <name evidence="3" type="ORF">TRAPUB_12722</name>
    <name evidence="2" type="ORF">TRAPUB_762</name>
</gene>
<keyword evidence="4" id="KW-1185">Reference proteome</keyword>
<sequence>MGSASSEDHMSSLSMRAPPDHFASTSSAAARPQFSQYQQAAPPVSAPVGWQNPGPMLPPSYAASISAAGGTHSVRREGYAPEDLDPDIAELATEDIRQWLWEHNQVPAIWHVVHRCYRCTPRHGQANWATQLKGCGFSPTQIRELIDLLKLGRATMRG</sequence>
<name>A0A1M2VL54_TRAPU</name>
<feature type="region of interest" description="Disordered" evidence="1">
    <location>
        <begin position="1"/>
        <end position="53"/>
    </location>
</feature>
<evidence type="ECO:0000256" key="1">
    <source>
        <dbReference type="SAM" id="MobiDB-lite"/>
    </source>
</evidence>
<evidence type="ECO:0000313" key="2">
    <source>
        <dbReference type="EMBL" id="OJT08344.1"/>
    </source>
</evidence>
<feature type="compositionally biased region" description="Basic and acidic residues" evidence="1">
    <location>
        <begin position="1"/>
        <end position="10"/>
    </location>
</feature>
<dbReference type="AlphaFoldDB" id="A0A1M2VL54"/>
<reference evidence="2 4" key="1">
    <citation type="submission" date="2016-10" db="EMBL/GenBank/DDBJ databases">
        <title>Genome sequence of the basidiomycete white-rot fungus Trametes pubescens.</title>
        <authorList>
            <person name="Makela M.R."/>
            <person name="Granchi Z."/>
            <person name="Peng M."/>
            <person name="De Vries R.P."/>
            <person name="Grigoriev I."/>
            <person name="Riley R."/>
            <person name="Hilden K."/>
        </authorList>
    </citation>
    <scope>NUCLEOTIDE SEQUENCE [LARGE SCALE GENOMIC DNA]</scope>
    <source>
        <strain evidence="2 4">FBCC735</strain>
    </source>
</reference>
<feature type="compositionally biased region" description="Polar residues" evidence="1">
    <location>
        <begin position="23"/>
        <end position="39"/>
    </location>
</feature>
<dbReference type="Proteomes" id="UP000184267">
    <property type="component" value="Unassembled WGS sequence"/>
</dbReference>
<evidence type="ECO:0000313" key="3">
    <source>
        <dbReference type="EMBL" id="OJT10753.1"/>
    </source>
</evidence>
<evidence type="ECO:0000313" key="4">
    <source>
        <dbReference type="Proteomes" id="UP000184267"/>
    </source>
</evidence>
<dbReference type="OrthoDB" id="2758812at2759"/>
<dbReference type="EMBL" id="MNAD01000736">
    <property type="protein sequence ID" value="OJT10753.1"/>
    <property type="molecule type" value="Genomic_DNA"/>
</dbReference>
<accession>A0A1M2VL54</accession>
<organism evidence="2 4">
    <name type="scientific">Trametes pubescens</name>
    <name type="common">White-rot fungus</name>
    <dbReference type="NCBI Taxonomy" id="154538"/>
    <lineage>
        <taxon>Eukaryota</taxon>
        <taxon>Fungi</taxon>
        <taxon>Dikarya</taxon>
        <taxon>Basidiomycota</taxon>
        <taxon>Agaricomycotina</taxon>
        <taxon>Agaricomycetes</taxon>
        <taxon>Polyporales</taxon>
        <taxon>Polyporaceae</taxon>
        <taxon>Trametes</taxon>
    </lineage>
</organism>
<dbReference type="EMBL" id="MNAD01001060">
    <property type="protein sequence ID" value="OJT08344.1"/>
    <property type="molecule type" value="Genomic_DNA"/>
</dbReference>
<proteinExistence type="predicted"/>
<protein>
    <submittedName>
        <fullName evidence="2">Uncharacterized protein</fullName>
    </submittedName>
</protein>
<comment type="caution">
    <text evidence="2">The sequence shown here is derived from an EMBL/GenBank/DDBJ whole genome shotgun (WGS) entry which is preliminary data.</text>
</comment>